<dbReference type="InterPro" id="IPR050394">
    <property type="entry name" value="Homeobox_NK-like"/>
</dbReference>
<name>A0A9P1N7N7_9PELO</name>
<feature type="region of interest" description="Disordered" evidence="14">
    <location>
        <begin position="1"/>
        <end position="21"/>
    </location>
</feature>
<comment type="function">
    <text evidence="10">Probable transcriptional regulator that is required in neural development for the normal formation of sublateral cholinergic motor neuron processes. Plays a role in regulating the expression of acetylcholine transporter protein unc-17 in the sublateral processes. In particular, it is required in sublateral motor neurons for a left-right turning behavior that occurs during the lethargus phase of the normal sleep process called 'flipping'. During 'flipping' animals rotate 180 degrees about their longitudinal axis.</text>
</comment>
<dbReference type="PROSITE" id="PS50071">
    <property type="entry name" value="HOMEOBOX_2"/>
    <property type="match status" value="1"/>
</dbReference>
<evidence type="ECO:0000256" key="11">
    <source>
        <dbReference type="ARBA" id="ARBA00068167"/>
    </source>
</evidence>
<dbReference type="PRINTS" id="PR00024">
    <property type="entry name" value="HOMEOBOX"/>
</dbReference>
<organism evidence="16 17">
    <name type="scientific">Caenorhabditis angaria</name>
    <dbReference type="NCBI Taxonomy" id="860376"/>
    <lineage>
        <taxon>Eukaryota</taxon>
        <taxon>Metazoa</taxon>
        <taxon>Ecdysozoa</taxon>
        <taxon>Nematoda</taxon>
        <taxon>Chromadorea</taxon>
        <taxon>Rhabditida</taxon>
        <taxon>Rhabditina</taxon>
        <taxon>Rhabditomorpha</taxon>
        <taxon>Rhabditoidea</taxon>
        <taxon>Rhabditidae</taxon>
        <taxon>Peloderinae</taxon>
        <taxon>Caenorhabditis</taxon>
    </lineage>
</organism>
<dbReference type="GO" id="GO:0000981">
    <property type="term" value="F:DNA-binding transcription factor activity, RNA polymerase II-specific"/>
    <property type="evidence" value="ECO:0007669"/>
    <property type="project" value="InterPro"/>
</dbReference>
<dbReference type="SUPFAM" id="SSF46689">
    <property type="entry name" value="Homeodomain-like"/>
    <property type="match status" value="1"/>
</dbReference>
<evidence type="ECO:0000256" key="13">
    <source>
        <dbReference type="RuleBase" id="RU000682"/>
    </source>
</evidence>
<evidence type="ECO:0000256" key="1">
    <source>
        <dbReference type="ARBA" id="ARBA00004123"/>
    </source>
</evidence>
<dbReference type="Proteomes" id="UP001152747">
    <property type="component" value="Unassembled WGS sequence"/>
</dbReference>
<dbReference type="InterPro" id="IPR001356">
    <property type="entry name" value="HD"/>
</dbReference>
<reference evidence="16" key="1">
    <citation type="submission" date="2022-11" db="EMBL/GenBank/DDBJ databases">
        <authorList>
            <person name="Kikuchi T."/>
        </authorList>
    </citation>
    <scope>NUCLEOTIDE SEQUENCE</scope>
    <source>
        <strain evidence="16">PS1010</strain>
    </source>
</reference>
<evidence type="ECO:0000256" key="5">
    <source>
        <dbReference type="ARBA" id="ARBA00023015"/>
    </source>
</evidence>
<evidence type="ECO:0000256" key="10">
    <source>
        <dbReference type="ARBA" id="ARBA00057950"/>
    </source>
</evidence>
<evidence type="ECO:0000256" key="14">
    <source>
        <dbReference type="SAM" id="MobiDB-lite"/>
    </source>
</evidence>
<comment type="subcellular location">
    <subcellularLocation>
        <location evidence="1 12 13">Nucleus</location>
    </subcellularLocation>
</comment>
<dbReference type="InterPro" id="IPR020479">
    <property type="entry name" value="HD_metazoa"/>
</dbReference>
<evidence type="ECO:0000256" key="8">
    <source>
        <dbReference type="ARBA" id="ARBA00023163"/>
    </source>
</evidence>
<dbReference type="CDD" id="cd00086">
    <property type="entry name" value="homeodomain"/>
    <property type="match status" value="1"/>
</dbReference>
<feature type="domain" description="Homeobox" evidence="15">
    <location>
        <begin position="98"/>
        <end position="158"/>
    </location>
</feature>
<evidence type="ECO:0000313" key="17">
    <source>
        <dbReference type="Proteomes" id="UP001152747"/>
    </source>
</evidence>
<dbReference type="GO" id="GO:0007399">
    <property type="term" value="P:nervous system development"/>
    <property type="evidence" value="ECO:0007669"/>
    <property type="project" value="UniProtKB-KW"/>
</dbReference>
<dbReference type="GO" id="GO:0000978">
    <property type="term" value="F:RNA polymerase II cis-regulatory region sequence-specific DNA binding"/>
    <property type="evidence" value="ECO:0007669"/>
    <property type="project" value="TreeGrafter"/>
</dbReference>
<gene>
    <name evidence="16" type="ORF">CAMP_LOCUS13489</name>
</gene>
<dbReference type="FunFam" id="1.10.10.60:FF:000296">
    <property type="entry name" value="Scarecrow, isoform A"/>
    <property type="match status" value="1"/>
</dbReference>
<evidence type="ECO:0000256" key="4">
    <source>
        <dbReference type="ARBA" id="ARBA00022902"/>
    </source>
</evidence>
<dbReference type="PANTHER" id="PTHR24340:SF41">
    <property type="entry name" value="MUSCLE-SPECIFIC HOMEOBOX PROTEIN TINMAN-RELATED"/>
    <property type="match status" value="1"/>
</dbReference>
<evidence type="ECO:0000256" key="7">
    <source>
        <dbReference type="ARBA" id="ARBA00023155"/>
    </source>
</evidence>
<accession>A0A9P1N7N7</accession>
<dbReference type="GO" id="GO:0030154">
    <property type="term" value="P:cell differentiation"/>
    <property type="evidence" value="ECO:0007669"/>
    <property type="project" value="TreeGrafter"/>
</dbReference>
<sequence length="226" mass="25852">MSEKEEKTSSSSSPDGQKETSVKFSVSSILSPFENLARVQQQLLRMAASHRQSFDQATTSGLKLPLIPPPIPHPAWLYNQQSTAASLLPGSFGNMPLNHRRKRRVLFSQAQVYELERRFKQAKYLTAPEREQLANSIRLTPTQVKIWFQNHRYKCKRQEKEKAMSGLDNSDSPTAEDDDDGKYSEKDDEEIEIEEEEEDPIAQLARNRMFALAGQFAFSPGAYLRW</sequence>
<evidence type="ECO:0000256" key="12">
    <source>
        <dbReference type="PROSITE-ProRule" id="PRU00108"/>
    </source>
</evidence>
<proteinExistence type="inferred from homology"/>
<dbReference type="InterPro" id="IPR009057">
    <property type="entry name" value="Homeodomain-like_sf"/>
</dbReference>
<dbReference type="Pfam" id="PF00046">
    <property type="entry name" value="Homeodomain"/>
    <property type="match status" value="1"/>
</dbReference>
<evidence type="ECO:0000256" key="2">
    <source>
        <dbReference type="ARBA" id="ARBA00005661"/>
    </source>
</evidence>
<dbReference type="PROSITE" id="PS00027">
    <property type="entry name" value="HOMEOBOX_1"/>
    <property type="match status" value="1"/>
</dbReference>
<evidence type="ECO:0000259" key="15">
    <source>
        <dbReference type="PROSITE" id="PS50071"/>
    </source>
</evidence>
<dbReference type="InterPro" id="IPR017970">
    <property type="entry name" value="Homeobox_CS"/>
</dbReference>
<keyword evidence="9 12" id="KW-0539">Nucleus</keyword>
<dbReference type="AlphaFoldDB" id="A0A9P1N7N7"/>
<comment type="caution">
    <text evidence="16">The sequence shown here is derived from an EMBL/GenBank/DDBJ whole genome shotgun (WGS) entry which is preliminary data.</text>
</comment>
<keyword evidence="17" id="KW-1185">Reference proteome</keyword>
<dbReference type="GO" id="GO:0005634">
    <property type="term" value="C:nucleus"/>
    <property type="evidence" value="ECO:0007669"/>
    <property type="project" value="UniProtKB-SubCell"/>
</dbReference>
<dbReference type="OrthoDB" id="3137333at2759"/>
<feature type="region of interest" description="Disordered" evidence="14">
    <location>
        <begin position="158"/>
        <end position="200"/>
    </location>
</feature>
<keyword evidence="4" id="KW-0524">Neurogenesis</keyword>
<dbReference type="EMBL" id="CANHGI010000005">
    <property type="protein sequence ID" value="CAI5450852.1"/>
    <property type="molecule type" value="Genomic_DNA"/>
</dbReference>
<evidence type="ECO:0000256" key="6">
    <source>
        <dbReference type="ARBA" id="ARBA00023125"/>
    </source>
</evidence>
<protein>
    <recommendedName>
        <fullName evidence="11">Homeobox protein ceh-24</fullName>
    </recommendedName>
</protein>
<feature type="DNA-binding region" description="Homeobox" evidence="12">
    <location>
        <begin position="100"/>
        <end position="159"/>
    </location>
</feature>
<keyword evidence="5" id="KW-0805">Transcription regulation</keyword>
<evidence type="ECO:0000313" key="16">
    <source>
        <dbReference type="EMBL" id="CAI5450852.1"/>
    </source>
</evidence>
<comment type="similarity">
    <text evidence="2">Belongs to the NK-2 homeobox family.</text>
</comment>
<keyword evidence="8" id="KW-0804">Transcription</keyword>
<dbReference type="Gene3D" id="1.10.10.60">
    <property type="entry name" value="Homeodomain-like"/>
    <property type="match status" value="1"/>
</dbReference>
<evidence type="ECO:0000256" key="3">
    <source>
        <dbReference type="ARBA" id="ARBA00022473"/>
    </source>
</evidence>
<keyword evidence="7 12" id="KW-0371">Homeobox</keyword>
<keyword evidence="6 12" id="KW-0238">DNA-binding</keyword>
<evidence type="ECO:0000256" key="9">
    <source>
        <dbReference type="ARBA" id="ARBA00023242"/>
    </source>
</evidence>
<dbReference type="SMART" id="SM00389">
    <property type="entry name" value="HOX"/>
    <property type="match status" value="1"/>
</dbReference>
<feature type="compositionally biased region" description="Acidic residues" evidence="14">
    <location>
        <begin position="174"/>
        <end position="200"/>
    </location>
</feature>
<dbReference type="PANTHER" id="PTHR24340">
    <property type="entry name" value="HOMEOBOX PROTEIN NKX"/>
    <property type="match status" value="1"/>
</dbReference>
<keyword evidence="3" id="KW-0217">Developmental protein</keyword>